<dbReference type="OrthoDB" id="9982582at2759"/>
<keyword evidence="2" id="KW-0812">Transmembrane</keyword>
<protein>
    <submittedName>
        <fullName evidence="3">Uncharacterized protein</fullName>
    </submittedName>
</protein>
<evidence type="ECO:0000313" key="3">
    <source>
        <dbReference type="EMBL" id="KNC74468.1"/>
    </source>
</evidence>
<accession>A0A0L0FEH5</accession>
<keyword evidence="2" id="KW-1133">Transmembrane helix</keyword>
<evidence type="ECO:0000313" key="4">
    <source>
        <dbReference type="Proteomes" id="UP000054560"/>
    </source>
</evidence>
<reference evidence="3 4" key="1">
    <citation type="submission" date="2011-02" db="EMBL/GenBank/DDBJ databases">
        <title>The Genome Sequence of Sphaeroforma arctica JP610.</title>
        <authorList>
            <consortium name="The Broad Institute Genome Sequencing Platform"/>
            <person name="Russ C."/>
            <person name="Cuomo C."/>
            <person name="Young S.K."/>
            <person name="Zeng Q."/>
            <person name="Gargeya S."/>
            <person name="Alvarado L."/>
            <person name="Berlin A."/>
            <person name="Chapman S.B."/>
            <person name="Chen Z."/>
            <person name="Freedman E."/>
            <person name="Gellesch M."/>
            <person name="Goldberg J."/>
            <person name="Griggs A."/>
            <person name="Gujja S."/>
            <person name="Heilman E."/>
            <person name="Heiman D."/>
            <person name="Howarth C."/>
            <person name="Mehta T."/>
            <person name="Neiman D."/>
            <person name="Pearson M."/>
            <person name="Roberts A."/>
            <person name="Saif S."/>
            <person name="Shea T."/>
            <person name="Shenoy N."/>
            <person name="Sisk P."/>
            <person name="Stolte C."/>
            <person name="Sykes S."/>
            <person name="White J."/>
            <person name="Yandava C."/>
            <person name="Burger G."/>
            <person name="Gray M.W."/>
            <person name="Holland P.W.H."/>
            <person name="King N."/>
            <person name="Lang F.B.F."/>
            <person name="Roger A.J."/>
            <person name="Ruiz-Trillo I."/>
            <person name="Haas B."/>
            <person name="Nusbaum C."/>
            <person name="Birren B."/>
        </authorList>
    </citation>
    <scope>NUCLEOTIDE SEQUENCE [LARGE SCALE GENOMIC DNA]</scope>
    <source>
        <strain evidence="3 4">JP610</strain>
    </source>
</reference>
<gene>
    <name evidence="3" type="ORF">SARC_12987</name>
</gene>
<proteinExistence type="predicted"/>
<dbReference type="AlphaFoldDB" id="A0A0L0FEH5"/>
<dbReference type="RefSeq" id="XP_014148370.1">
    <property type="nucleotide sequence ID" value="XM_014292895.1"/>
</dbReference>
<feature type="transmembrane region" description="Helical" evidence="2">
    <location>
        <begin position="38"/>
        <end position="57"/>
    </location>
</feature>
<sequence length="752" mass="83352">MQSTRERAHITMVSQSPLVQLKEAATSFNIRIKRRGGLMVYMLVFVIGVCVCIVSQSNADALGDGGKSGRDPQNADTGRIYSTSNRVRDTDSRGSIDKEEWGEYFKTFLSGSKAQDEFVMNGGEAEQEVVVEIPDNPFDVGTIHHKRQRGPGKAKPYDYDECVWEGYGEMEKSKAVIVGLVRNAGNSTVNRDITGRVQKLGEMFGTYKILVVENDSNDSTPQLLKDWRLRNEHVRIIASEFKFDTKIGKNVDHIRFKRMALIRNLYMLELATNSEYEDTDYVLVLDFDNKDGWDEDGIAHSFGLPKFYIPNEKTEKARASAASQGIVVESESDRANSLWDSMSNSDSHAPGSGGGQLSSTHPHPWLGTRDSGFPLEWDMVCANGRVKKQRGVKYSYTPSGGLPVTQLVQGVAGARAMESATRRMRVRPDHLQKIVDTMPNGTVEYIETVHALSSIANHYPFFVYVDELGDWKKLGVGALIKNLRHAMEVSGMTKYILEDIIDATPDAEMEGMFFVPEGGGVNSGAEDSGAGGADNADSVGDADAETGEKPGGVNGEVEVNKEVLDALRQLEEDKAKRTRVHNKKTTSTDTPQHKAAGDVIADATSAVHAEAAIRLAQMIMKRVHSHGRESSFANAISSLYLQAVRARAAAANTLQTNYWAVEGRFYDSLAFRDDVFHNGNFRAHQFVAHDPHDAPYYVGSCFGGLSIYRRESMKMCRYDSETKECEHHSIHKCMAEHGYNKFLFSPAMVVEY</sequence>
<feature type="compositionally biased region" description="Low complexity" evidence="1">
    <location>
        <begin position="523"/>
        <end position="539"/>
    </location>
</feature>
<evidence type="ECO:0000256" key="1">
    <source>
        <dbReference type="SAM" id="MobiDB-lite"/>
    </source>
</evidence>
<feature type="region of interest" description="Disordered" evidence="1">
    <location>
        <begin position="517"/>
        <end position="557"/>
    </location>
</feature>
<keyword evidence="2" id="KW-0472">Membrane</keyword>
<feature type="region of interest" description="Disordered" evidence="1">
    <location>
        <begin position="570"/>
        <end position="593"/>
    </location>
</feature>
<dbReference type="Proteomes" id="UP000054560">
    <property type="component" value="Unassembled WGS sequence"/>
</dbReference>
<dbReference type="EMBL" id="KQ244379">
    <property type="protein sequence ID" value="KNC74468.1"/>
    <property type="molecule type" value="Genomic_DNA"/>
</dbReference>
<organism evidence="3 4">
    <name type="scientific">Sphaeroforma arctica JP610</name>
    <dbReference type="NCBI Taxonomy" id="667725"/>
    <lineage>
        <taxon>Eukaryota</taxon>
        <taxon>Ichthyosporea</taxon>
        <taxon>Ichthyophonida</taxon>
        <taxon>Sphaeroforma</taxon>
    </lineage>
</organism>
<name>A0A0L0FEH5_9EUKA</name>
<evidence type="ECO:0000256" key="2">
    <source>
        <dbReference type="SAM" id="Phobius"/>
    </source>
</evidence>
<dbReference type="GeneID" id="25913491"/>
<feature type="compositionally biased region" description="Polar residues" evidence="1">
    <location>
        <begin position="338"/>
        <end position="347"/>
    </location>
</feature>
<feature type="region of interest" description="Disordered" evidence="1">
    <location>
        <begin position="337"/>
        <end position="365"/>
    </location>
</feature>
<keyword evidence="4" id="KW-1185">Reference proteome</keyword>
<dbReference type="eggNOG" id="ENOG502TFND">
    <property type="taxonomic scope" value="Eukaryota"/>
</dbReference>